<feature type="compositionally biased region" description="Basic and acidic residues" evidence="1">
    <location>
        <begin position="97"/>
        <end position="110"/>
    </location>
</feature>
<keyword evidence="3" id="KW-1185">Reference proteome</keyword>
<evidence type="ECO:0000313" key="2">
    <source>
        <dbReference type="EMBL" id="PNZ30188.1"/>
    </source>
</evidence>
<dbReference type="AlphaFoldDB" id="A0A2K3YYB7"/>
<sequence length="150" mass="17193">MKKLLGVLTSIALVAVIIAAGLFGYSNFKDLMEGNKDNKTEVSNKNEKKENKKQEQKQEEVDSSEEVNNNLNMEEYSQPEPRNGRTKEEEVQAAIEASDREMEQIEREESYNPNIPKEQMEIYEKRARGELPQPGEGPRSEVAEEDMIEE</sequence>
<protein>
    <submittedName>
        <fullName evidence="2">Uncharacterized protein</fullName>
    </submittedName>
</protein>
<feature type="compositionally biased region" description="Basic and acidic residues" evidence="1">
    <location>
        <begin position="32"/>
        <end position="60"/>
    </location>
</feature>
<feature type="region of interest" description="Disordered" evidence="1">
    <location>
        <begin position="32"/>
        <end position="150"/>
    </location>
</feature>
<feature type="compositionally biased region" description="Basic and acidic residues" evidence="1">
    <location>
        <begin position="118"/>
        <end position="129"/>
    </location>
</feature>
<evidence type="ECO:0000313" key="3">
    <source>
        <dbReference type="Proteomes" id="UP000242752"/>
    </source>
</evidence>
<gene>
    <name evidence="2" type="ORF">CD122_00825</name>
</gene>
<comment type="caution">
    <text evidence="2">The sequence shown here is derived from an EMBL/GenBank/DDBJ whole genome shotgun (WGS) entry which is preliminary data.</text>
</comment>
<reference evidence="2 3" key="1">
    <citation type="submission" date="2017-08" db="EMBL/GenBank/DDBJ databases">
        <title>Draft genome sequences of 64 type strains of genus Staph aureus.</title>
        <authorList>
            <person name="Cole K."/>
            <person name="Golubchik T."/>
            <person name="Russell J."/>
            <person name="Foster D."/>
            <person name="Llewelyn M."/>
            <person name="Wilson D."/>
            <person name="Crook D."/>
            <person name="Paul J."/>
        </authorList>
    </citation>
    <scope>NUCLEOTIDE SEQUENCE [LARGE SCALE GENOMIC DNA]</scope>
    <source>
        <strain evidence="2 3">DSM 21968</strain>
    </source>
</reference>
<accession>A0A2K3YYB7</accession>
<dbReference type="RefSeq" id="WP_103357131.1">
    <property type="nucleotide sequence ID" value="NZ_CP113107.1"/>
</dbReference>
<proteinExistence type="predicted"/>
<dbReference type="Proteomes" id="UP000242752">
    <property type="component" value="Unassembled WGS sequence"/>
</dbReference>
<name>A0A2K3YYB7_9STAP</name>
<organism evidence="2 3">
    <name type="scientific">Staphylococcus rostri</name>
    <dbReference type="NCBI Taxonomy" id="522262"/>
    <lineage>
        <taxon>Bacteria</taxon>
        <taxon>Bacillati</taxon>
        <taxon>Bacillota</taxon>
        <taxon>Bacilli</taxon>
        <taxon>Bacillales</taxon>
        <taxon>Staphylococcaceae</taxon>
        <taxon>Staphylococcus</taxon>
    </lineage>
</organism>
<evidence type="ECO:0000256" key="1">
    <source>
        <dbReference type="SAM" id="MobiDB-lite"/>
    </source>
</evidence>
<dbReference type="EMBL" id="PPRF01000006">
    <property type="protein sequence ID" value="PNZ30188.1"/>
    <property type="molecule type" value="Genomic_DNA"/>
</dbReference>